<proteinExistence type="predicted"/>
<dbReference type="InterPro" id="IPR055861">
    <property type="entry name" value="DUF7438"/>
</dbReference>
<name>A0A1U9HWR2_9CAUD</name>
<evidence type="ECO:0000313" key="2">
    <source>
        <dbReference type="Proteomes" id="UP000223336"/>
    </source>
</evidence>
<dbReference type="EMBL" id="KY176369">
    <property type="protein sequence ID" value="APM00305.1"/>
    <property type="molecule type" value="Genomic_DNA"/>
</dbReference>
<protein>
    <submittedName>
        <fullName evidence="1">Uncharacterized protein</fullName>
    </submittedName>
</protein>
<evidence type="ECO:0000313" key="1">
    <source>
        <dbReference type="EMBL" id="APM00305.1"/>
    </source>
</evidence>
<dbReference type="Proteomes" id="UP000223336">
    <property type="component" value="Segment"/>
</dbReference>
<organism evidence="1 2">
    <name type="scientific">Salmonella phage STP03</name>
    <dbReference type="NCBI Taxonomy" id="1914788"/>
    <lineage>
        <taxon>Viruses</taxon>
        <taxon>Duplodnaviria</taxon>
        <taxon>Heunggongvirae</taxon>
        <taxon>Uroviricota</taxon>
        <taxon>Caudoviricetes</taxon>
        <taxon>Sarkviridae</taxon>
        <taxon>Guernseyvirinae</taxon>
        <taxon>Jerseyvirus</taxon>
        <taxon>Jerseyvirus STP03</taxon>
    </lineage>
</organism>
<keyword evidence="2" id="KW-1185">Reference proteome</keyword>
<accession>A0A1U9HWR2</accession>
<reference evidence="1 2" key="1">
    <citation type="submission" date="2016-11" db="EMBL/GenBank/DDBJ databases">
        <title>Complete genome sequence of Salmonella phage STP03.</title>
        <authorList>
            <person name="Lee J.-H."/>
            <person name="Kim Y.-T."/>
            <person name="Kim J.-H."/>
            <person name="Ryu S.-R."/>
        </authorList>
    </citation>
    <scope>NUCLEOTIDE SEQUENCE [LARGE SCALE GENOMIC DNA]</scope>
</reference>
<gene>
    <name evidence="1" type="ORF">STP03_051</name>
</gene>
<sequence>MITKQQAVYLMELVDGIDDASAAMAATAGRDHDVHVEASMLWTDSYRKLRDFVESITETNE</sequence>
<dbReference type="Pfam" id="PF24219">
    <property type="entry name" value="DUF7438"/>
    <property type="match status" value="1"/>
</dbReference>